<dbReference type="AlphaFoldDB" id="A0A7C8HER7"/>
<protein>
    <submittedName>
        <fullName evidence="3">DUF1624 domain-containing protein</fullName>
    </submittedName>
</protein>
<feature type="transmembrane region" description="Helical" evidence="1">
    <location>
        <begin position="82"/>
        <end position="99"/>
    </location>
</feature>
<feature type="transmembrane region" description="Helical" evidence="1">
    <location>
        <begin position="52"/>
        <end position="70"/>
    </location>
</feature>
<dbReference type="RefSeq" id="WP_158740261.1">
    <property type="nucleotide sequence ID" value="NZ_JAFBEP010000002.1"/>
</dbReference>
<keyword evidence="4" id="KW-1185">Reference proteome</keyword>
<evidence type="ECO:0000313" key="4">
    <source>
        <dbReference type="Proteomes" id="UP000483018"/>
    </source>
</evidence>
<gene>
    <name evidence="3" type="ORF">GND95_07660</name>
</gene>
<comment type="caution">
    <text evidence="3">The sequence shown here is derived from an EMBL/GenBank/DDBJ whole genome shotgun (WGS) entry which is preliminary data.</text>
</comment>
<reference evidence="3 4" key="1">
    <citation type="submission" date="2019-12" db="EMBL/GenBank/DDBJ databases">
        <title>Defluviitalea raffinosedens, isolated from a biogas fermenter, genome sequencing and characterization.</title>
        <authorList>
            <person name="Rettenmaier R."/>
            <person name="Schneider M."/>
            <person name="Neuhaus K."/>
            <person name="Liebl W."/>
            <person name="Zverlov V."/>
        </authorList>
    </citation>
    <scope>NUCLEOTIDE SEQUENCE [LARGE SCALE GENOMIC DNA]</scope>
    <source>
        <strain evidence="3 4">249c-K6</strain>
    </source>
</reference>
<evidence type="ECO:0000259" key="2">
    <source>
        <dbReference type="Pfam" id="PF07786"/>
    </source>
</evidence>
<name>A0A7C8HER7_9FIRM</name>
<proteinExistence type="predicted"/>
<feature type="transmembrane region" description="Helical" evidence="1">
    <location>
        <begin position="135"/>
        <end position="161"/>
    </location>
</feature>
<dbReference type="OrthoDB" id="9807591at2"/>
<keyword evidence="1" id="KW-1133">Transmembrane helix</keyword>
<organism evidence="3 4">
    <name type="scientific">Defluviitalea raffinosedens</name>
    <dbReference type="NCBI Taxonomy" id="1450156"/>
    <lineage>
        <taxon>Bacteria</taxon>
        <taxon>Bacillati</taxon>
        <taxon>Bacillota</taxon>
        <taxon>Clostridia</taxon>
        <taxon>Lachnospirales</taxon>
        <taxon>Defluviitaleaceae</taxon>
        <taxon>Defluviitalea</taxon>
    </lineage>
</organism>
<feature type="transmembrane region" description="Helical" evidence="1">
    <location>
        <begin position="215"/>
        <end position="237"/>
    </location>
</feature>
<evidence type="ECO:0000256" key="1">
    <source>
        <dbReference type="SAM" id="Phobius"/>
    </source>
</evidence>
<evidence type="ECO:0000313" key="3">
    <source>
        <dbReference type="EMBL" id="KAE9634535.1"/>
    </source>
</evidence>
<dbReference type="Pfam" id="PF07786">
    <property type="entry name" value="HGSNAT_cat"/>
    <property type="match status" value="1"/>
</dbReference>
<dbReference type="Proteomes" id="UP000483018">
    <property type="component" value="Unassembled WGS sequence"/>
</dbReference>
<keyword evidence="1" id="KW-0472">Membrane</keyword>
<dbReference type="InterPro" id="IPR012429">
    <property type="entry name" value="HGSNAT_cat"/>
</dbReference>
<feature type="transmembrane region" description="Helical" evidence="1">
    <location>
        <begin position="105"/>
        <end position="123"/>
    </location>
</feature>
<feature type="domain" description="Heparan-alpha-glucosaminide N-acetyltransferase catalytic" evidence="2">
    <location>
        <begin position="14"/>
        <end position="223"/>
    </location>
</feature>
<accession>A0A7C8HER7</accession>
<sequence length="240" mass="28191">MVISKSGQRQYSNRIIEIDFLRGIALILMMLFHFLYDLQEFYNIPIPYWNNFWYYEGKTSAILFMFLAGISCTLSKNNLIRGCKIFLIGMLLTIGSYIFMPGEYIRFGILHLLGLSMIIFHFIKKIPHVWSGALALIIIILGNMMNHITINTWILIPLGLIHGDFVSMDYYPLFPWFGVFLIGTIIGKVVYKDKKSIFHIKRNRGFINFMGRHSLFIYLIHQPIFLSLLYVIFHFILKDR</sequence>
<feature type="transmembrane region" description="Helical" evidence="1">
    <location>
        <begin position="173"/>
        <end position="191"/>
    </location>
</feature>
<dbReference type="EMBL" id="WSLF01000005">
    <property type="protein sequence ID" value="KAE9634535.1"/>
    <property type="molecule type" value="Genomic_DNA"/>
</dbReference>
<feature type="transmembrane region" description="Helical" evidence="1">
    <location>
        <begin position="20"/>
        <end position="36"/>
    </location>
</feature>
<keyword evidence="1" id="KW-0812">Transmembrane</keyword>